<organism evidence="1 2">
    <name type="scientific">Microbulbifer harenosus</name>
    <dbReference type="NCBI Taxonomy" id="2576840"/>
    <lineage>
        <taxon>Bacteria</taxon>
        <taxon>Pseudomonadati</taxon>
        <taxon>Pseudomonadota</taxon>
        <taxon>Gammaproteobacteria</taxon>
        <taxon>Cellvibrionales</taxon>
        <taxon>Microbulbiferaceae</taxon>
        <taxon>Microbulbifer</taxon>
    </lineage>
</organism>
<accession>A0ABY2UF71</accession>
<reference evidence="1 2" key="1">
    <citation type="submission" date="2019-05" db="EMBL/GenBank/DDBJ databases">
        <title>Microbulbifer harenosus sp. nov., an alginate-degrading bacterium isolated from coastal sand.</title>
        <authorList>
            <person name="Huang H."/>
            <person name="Mo K."/>
            <person name="Bao S."/>
        </authorList>
    </citation>
    <scope>NUCLEOTIDE SEQUENCE [LARGE SCALE GENOMIC DNA]</scope>
    <source>
        <strain evidence="1 2">HB161719</strain>
    </source>
</reference>
<keyword evidence="2" id="KW-1185">Reference proteome</keyword>
<dbReference type="InterPro" id="IPR015943">
    <property type="entry name" value="WD40/YVTN_repeat-like_dom_sf"/>
</dbReference>
<evidence type="ECO:0008006" key="3">
    <source>
        <dbReference type="Google" id="ProtNLM"/>
    </source>
</evidence>
<evidence type="ECO:0000313" key="1">
    <source>
        <dbReference type="EMBL" id="TLM75730.1"/>
    </source>
</evidence>
<gene>
    <name evidence="1" type="ORF">FDY93_15670</name>
</gene>
<dbReference type="Proteomes" id="UP000306791">
    <property type="component" value="Unassembled WGS sequence"/>
</dbReference>
<sequence>MDGLKSNPGSVTVRGKAADDFGVKSVWVSGVEATSVNGFQSWIAEVSLESGSDNELVVRVEDVNGNITERAATRAVSVFPHYRESVCGQIAYDPIDGRVFNSATIDGYYSGVIATNVQNGSRSYFSRYQEYDNRYRQFAFSRSSGQLYALTGDGDVLEVSLGPAPDNMVSWDGSNDVEISDSDAWITLDNSTGALFIYAAPYKAVYSVDLTTGARNLVSGNGMGTGPDFSYRVAIAAANGRLFAYDSANYRLVEIDKNTGDRRLVSSGETDGEYLSYADGLVVDENAEKAYLSFDWDEITEVDLVSGEKRLVSGSGRQDSLESNLMVDFYGMALDSERGQLYLSCASHQLIAIDIENGKRARITPPERGSGPANDSPASIRFDKVHNRLLYINGLAVSYMPEIMAVDPVSGDRHIITSDLKGEGSTDSYFRDLAVSGRDGKIYASDNSYWTAAIVEVDPETGNRKFISGNGAGLGPVFSGPLGIELDDEAAVLYVVDGSGALFAVDLQTGNRSLASQPGAKGEGPEWGEPSSVALHPNHSIAYVTDVEQSRIYRVDLRSGDREIFSSDSDSIGGGPPIVMPWQIRLDPVRNKLVVKDYHGHGGMVFVDLETGDRERQLPSGSHGNGDVAVDPDTGLYYLSQWPGSIVVYDSGTAQGLVLSQ</sequence>
<comment type="caution">
    <text evidence="1">The sequence shown here is derived from an EMBL/GenBank/DDBJ whole genome shotgun (WGS) entry which is preliminary data.</text>
</comment>
<protein>
    <recommendedName>
        <fullName evidence="3">SMP-30/Gluconolactonase/LRE-like region domain-containing protein</fullName>
    </recommendedName>
</protein>
<dbReference type="Gene3D" id="2.130.10.10">
    <property type="entry name" value="YVTN repeat-like/Quinoprotein amine dehydrogenase"/>
    <property type="match status" value="2"/>
</dbReference>
<name>A0ABY2UF71_9GAMM</name>
<dbReference type="SUPFAM" id="SSF50969">
    <property type="entry name" value="YVTN repeat-like/Quinoprotein amine dehydrogenase"/>
    <property type="match status" value="1"/>
</dbReference>
<evidence type="ECO:0000313" key="2">
    <source>
        <dbReference type="Proteomes" id="UP000306791"/>
    </source>
</evidence>
<proteinExistence type="predicted"/>
<dbReference type="EMBL" id="VANI01000016">
    <property type="protein sequence ID" value="TLM75730.1"/>
    <property type="molecule type" value="Genomic_DNA"/>
</dbReference>
<dbReference type="InterPro" id="IPR011044">
    <property type="entry name" value="Quino_amine_DH_bsu"/>
</dbReference>
<dbReference type="SUPFAM" id="SSF82171">
    <property type="entry name" value="DPP6 N-terminal domain-like"/>
    <property type="match status" value="1"/>
</dbReference>